<dbReference type="Proteomes" id="UP000664417">
    <property type="component" value="Unassembled WGS sequence"/>
</dbReference>
<protein>
    <submittedName>
        <fullName evidence="1">RloB domain-containing protein</fullName>
    </submittedName>
</protein>
<evidence type="ECO:0000313" key="2">
    <source>
        <dbReference type="Proteomes" id="UP000664417"/>
    </source>
</evidence>
<evidence type="ECO:0000313" key="1">
    <source>
        <dbReference type="EMBL" id="MBO1321278.1"/>
    </source>
</evidence>
<organism evidence="1 2">
    <name type="scientific">Acanthopleuribacter pedis</name>
    <dbReference type="NCBI Taxonomy" id="442870"/>
    <lineage>
        <taxon>Bacteria</taxon>
        <taxon>Pseudomonadati</taxon>
        <taxon>Acidobacteriota</taxon>
        <taxon>Holophagae</taxon>
        <taxon>Acanthopleuribacterales</taxon>
        <taxon>Acanthopleuribacteraceae</taxon>
        <taxon>Acanthopleuribacter</taxon>
    </lineage>
</organism>
<sequence length="201" mass="23511">MSSKYRRKKGIRTLRKTIVIAVEGQKDEVQYFEALRAHLNHHCKLVIARAQERHDPSPMGTFRRLHAEVHKNRRYHPGHDQFWMVVDRDRYHRQGSLQQAVTHCIEAGYQMAVSNPSFDLWLVFHFENPTRAMPKSIKKYRKHLMDQAQIHDFSGLMQRLNTAMAHARATDNGRDPWPQQPGSHVYKLVESLVVNPKSMPA</sequence>
<accession>A0A8J7QMT3</accession>
<dbReference type="InterPro" id="IPR025591">
    <property type="entry name" value="RloB"/>
</dbReference>
<name>A0A8J7QMT3_9BACT</name>
<dbReference type="Pfam" id="PF13707">
    <property type="entry name" value="RloB"/>
    <property type="match status" value="1"/>
</dbReference>
<keyword evidence="2" id="KW-1185">Reference proteome</keyword>
<dbReference type="EMBL" id="JAFREP010000023">
    <property type="protein sequence ID" value="MBO1321278.1"/>
    <property type="molecule type" value="Genomic_DNA"/>
</dbReference>
<reference evidence="1" key="1">
    <citation type="submission" date="2021-03" db="EMBL/GenBank/DDBJ databases">
        <authorList>
            <person name="Wang G."/>
        </authorList>
    </citation>
    <scope>NUCLEOTIDE SEQUENCE</scope>
    <source>
        <strain evidence="1">KCTC 12899</strain>
    </source>
</reference>
<comment type="caution">
    <text evidence="1">The sequence shown here is derived from an EMBL/GenBank/DDBJ whole genome shotgun (WGS) entry which is preliminary data.</text>
</comment>
<proteinExistence type="predicted"/>
<dbReference type="AlphaFoldDB" id="A0A8J7QMT3"/>
<dbReference type="RefSeq" id="WP_207861253.1">
    <property type="nucleotide sequence ID" value="NZ_JAFREP010000023.1"/>
</dbReference>
<gene>
    <name evidence="1" type="ORF">J3U88_22550</name>
</gene>